<dbReference type="SMART" id="SM00337">
    <property type="entry name" value="BCL"/>
    <property type="match status" value="1"/>
</dbReference>
<dbReference type="PANTHER" id="PTHR11256">
    <property type="entry name" value="BCL-2 RELATED"/>
    <property type="match status" value="1"/>
</dbReference>
<dbReference type="Gene3D" id="1.10.437.10">
    <property type="entry name" value="Blc2-like"/>
    <property type="match status" value="1"/>
</dbReference>
<evidence type="ECO:0000313" key="6">
    <source>
        <dbReference type="EMBL" id="KNC30944.1"/>
    </source>
</evidence>
<dbReference type="PROSITE" id="PS50062">
    <property type="entry name" value="BCL2_FAMILY"/>
    <property type="match status" value="1"/>
</dbReference>
<dbReference type="InterPro" id="IPR036834">
    <property type="entry name" value="Bcl-2-like_sf"/>
</dbReference>
<protein>
    <recommendedName>
        <fullName evidence="5">Bcl-2 Bcl-2 homology region 1-3 domain-containing protein</fullName>
    </recommendedName>
</protein>
<dbReference type="STRING" id="7375.A0A0L0CHJ2"/>
<keyword evidence="4" id="KW-0812">Transmembrane</keyword>
<dbReference type="OMA" id="MVSNVCR"/>
<dbReference type="InterPro" id="IPR046371">
    <property type="entry name" value="Bcl-2_BH1-3"/>
</dbReference>
<dbReference type="GO" id="GO:0005741">
    <property type="term" value="C:mitochondrial outer membrane"/>
    <property type="evidence" value="ECO:0007669"/>
    <property type="project" value="TreeGrafter"/>
</dbReference>
<dbReference type="InterPro" id="IPR002475">
    <property type="entry name" value="Bcl2-like"/>
</dbReference>
<dbReference type="Pfam" id="PF00452">
    <property type="entry name" value="Bcl-2"/>
    <property type="match status" value="1"/>
</dbReference>
<feature type="transmembrane region" description="Helical" evidence="4">
    <location>
        <begin position="282"/>
        <end position="303"/>
    </location>
</feature>
<dbReference type="OrthoDB" id="6021377at2759"/>
<dbReference type="CDD" id="cd06845">
    <property type="entry name" value="Bcl-2_like"/>
    <property type="match status" value="1"/>
</dbReference>
<evidence type="ECO:0000256" key="1">
    <source>
        <dbReference type="ARBA" id="ARBA00009458"/>
    </source>
</evidence>
<feature type="domain" description="Bcl-2 Bcl-2 homology region 1-3" evidence="5">
    <location>
        <begin position="155"/>
        <end position="265"/>
    </location>
</feature>
<evidence type="ECO:0000313" key="7">
    <source>
        <dbReference type="Proteomes" id="UP000037069"/>
    </source>
</evidence>
<dbReference type="GO" id="GO:0097192">
    <property type="term" value="P:extrinsic apoptotic signaling pathway in absence of ligand"/>
    <property type="evidence" value="ECO:0007669"/>
    <property type="project" value="TreeGrafter"/>
</dbReference>
<proteinExistence type="inferred from homology"/>
<keyword evidence="2" id="KW-0053">Apoptosis</keyword>
<gene>
    <name evidence="6" type="ORF">FF38_04459</name>
</gene>
<accession>A0A0L0CHJ2</accession>
<dbReference type="GO" id="GO:0042981">
    <property type="term" value="P:regulation of apoptotic process"/>
    <property type="evidence" value="ECO:0007669"/>
    <property type="project" value="InterPro"/>
</dbReference>
<keyword evidence="4" id="KW-0472">Membrane</keyword>
<dbReference type="AlphaFoldDB" id="A0A0L0CHJ2"/>
<comment type="similarity">
    <text evidence="1">Belongs to the Bcl-2 family.</text>
</comment>
<evidence type="ECO:0000259" key="5">
    <source>
        <dbReference type="SMART" id="SM00337"/>
    </source>
</evidence>
<dbReference type="Proteomes" id="UP000037069">
    <property type="component" value="Unassembled WGS sequence"/>
</dbReference>
<comment type="caution">
    <text evidence="6">The sequence shown here is derived from an EMBL/GenBank/DDBJ whole genome shotgun (WGS) entry which is preliminary data.</text>
</comment>
<dbReference type="PANTHER" id="PTHR11256:SF63">
    <property type="entry name" value="BG1"/>
    <property type="match status" value="1"/>
</dbReference>
<reference evidence="6 7" key="1">
    <citation type="journal article" date="2015" name="Nat. Commun.">
        <title>Lucilia cuprina genome unlocks parasitic fly biology to underpin future interventions.</title>
        <authorList>
            <person name="Anstead C.A."/>
            <person name="Korhonen P.K."/>
            <person name="Young N.D."/>
            <person name="Hall R.S."/>
            <person name="Jex A.R."/>
            <person name="Murali S.C."/>
            <person name="Hughes D.S."/>
            <person name="Lee S.F."/>
            <person name="Perry T."/>
            <person name="Stroehlein A.J."/>
            <person name="Ansell B.R."/>
            <person name="Breugelmans B."/>
            <person name="Hofmann A."/>
            <person name="Qu J."/>
            <person name="Dugan S."/>
            <person name="Lee S.L."/>
            <person name="Chao H."/>
            <person name="Dinh H."/>
            <person name="Han Y."/>
            <person name="Doddapaneni H.V."/>
            <person name="Worley K.C."/>
            <person name="Muzny D.M."/>
            <person name="Ioannidis P."/>
            <person name="Waterhouse R.M."/>
            <person name="Zdobnov E.M."/>
            <person name="James P.J."/>
            <person name="Bagnall N.H."/>
            <person name="Kotze A.C."/>
            <person name="Gibbs R.A."/>
            <person name="Richards S."/>
            <person name="Batterham P."/>
            <person name="Gasser R.B."/>
        </authorList>
    </citation>
    <scope>NUCLEOTIDE SEQUENCE [LARGE SCALE GENOMIC DNA]</scope>
    <source>
        <strain evidence="6 7">LS</strain>
        <tissue evidence="6">Full body</tissue>
    </source>
</reference>
<dbReference type="GO" id="GO:0051400">
    <property type="term" value="F:BH domain binding"/>
    <property type="evidence" value="ECO:0007669"/>
    <property type="project" value="TreeGrafter"/>
</dbReference>
<name>A0A0L0CHJ2_LUCCU</name>
<dbReference type="GO" id="GO:0001836">
    <property type="term" value="P:release of cytochrome c from mitochondria"/>
    <property type="evidence" value="ECO:0007669"/>
    <property type="project" value="TreeGrafter"/>
</dbReference>
<keyword evidence="4" id="KW-1133">Transmembrane helix</keyword>
<sequence>MPSPPSTPSRSIRTTPAFPPAPKLARAKLKSASLDHEIFLTSNRKLRPLQASSSLEWHQNQHPLLQHQNSIAHTIPRTGSTSSLASSIQFPSSLAAANNYQDFKLDIINQGKCLCGQYIRARLRRAGVLNRKAIQRLRCILEPSSEVVYEVFPALNSMGEELERMHPRVYTNVSRQLSRAPYGELVDSDTAPMLLNLVAKELFSRNHDKERITWAKIISVFAVCGGFAIDCVRQGHYDYLQFLIDGVGDIIEDDLVQWLAERGGWLGLQQHIRPKGSQHFTFLDWLTLFVTISASLYVIANFIKHLGCHCYSLLF</sequence>
<dbReference type="FunFam" id="1.10.437.10:FF:000009">
    <property type="entry name" value="Uncharacterized protein, isoform A"/>
    <property type="match status" value="1"/>
</dbReference>
<dbReference type="InterPro" id="IPR026298">
    <property type="entry name" value="Bcl-2_fam"/>
</dbReference>
<keyword evidence="7" id="KW-1185">Reference proteome</keyword>
<feature type="region of interest" description="Disordered" evidence="3">
    <location>
        <begin position="1"/>
        <end position="20"/>
    </location>
</feature>
<dbReference type="EMBL" id="JRES01000480">
    <property type="protein sequence ID" value="KNC30944.1"/>
    <property type="molecule type" value="Genomic_DNA"/>
</dbReference>
<evidence type="ECO:0000256" key="3">
    <source>
        <dbReference type="SAM" id="MobiDB-lite"/>
    </source>
</evidence>
<organism evidence="6 7">
    <name type="scientific">Lucilia cuprina</name>
    <name type="common">Green bottle fly</name>
    <name type="synonym">Australian sheep blowfly</name>
    <dbReference type="NCBI Taxonomy" id="7375"/>
    <lineage>
        <taxon>Eukaryota</taxon>
        <taxon>Metazoa</taxon>
        <taxon>Ecdysozoa</taxon>
        <taxon>Arthropoda</taxon>
        <taxon>Hexapoda</taxon>
        <taxon>Insecta</taxon>
        <taxon>Pterygota</taxon>
        <taxon>Neoptera</taxon>
        <taxon>Endopterygota</taxon>
        <taxon>Diptera</taxon>
        <taxon>Brachycera</taxon>
        <taxon>Muscomorpha</taxon>
        <taxon>Oestroidea</taxon>
        <taxon>Calliphoridae</taxon>
        <taxon>Luciliinae</taxon>
        <taxon>Lucilia</taxon>
    </lineage>
</organism>
<dbReference type="SUPFAM" id="SSF56854">
    <property type="entry name" value="Bcl-2 inhibitors of programmed cell death"/>
    <property type="match status" value="1"/>
</dbReference>
<dbReference type="GO" id="GO:0008630">
    <property type="term" value="P:intrinsic apoptotic signaling pathway in response to DNA damage"/>
    <property type="evidence" value="ECO:0007669"/>
    <property type="project" value="TreeGrafter"/>
</dbReference>
<evidence type="ECO:0000256" key="2">
    <source>
        <dbReference type="ARBA" id="ARBA00022703"/>
    </source>
</evidence>
<evidence type="ECO:0000256" key="4">
    <source>
        <dbReference type="SAM" id="Phobius"/>
    </source>
</evidence>